<gene>
    <name evidence="3" type="ORF">FH966_10410</name>
</gene>
<feature type="domain" description="Prepilin type IV endopeptidase peptidase" evidence="2">
    <location>
        <begin position="80"/>
        <end position="178"/>
    </location>
</feature>
<dbReference type="RefSeq" id="WP_142791070.1">
    <property type="nucleotide sequence ID" value="NZ_VJMZ01000001.1"/>
</dbReference>
<protein>
    <recommendedName>
        <fullName evidence="2">Prepilin type IV endopeptidase peptidase domain-containing protein</fullName>
    </recommendedName>
</protein>
<sequence>MLGTAKLVADDMVVELTVAFLMAAMTVLLIKSMLPFYTVTHLRTKHIFMTRSFLVLIITYFFITRATGLTSVTYDQLIVLLLIVLVITAAVMDAAYMVIPDRLLVVFALPILLTQILNHTWLVGLGGGLFAFILLLLLAVLYKGGIGGGDIKLVTVIGLGTSLEFVYWLLIFSCLLAFFSEYFPFSWGTETKMKWFRLARLSHSLPSQCCYITSTIKGEGGRR</sequence>
<keyword evidence="1" id="KW-0472">Membrane</keyword>
<dbReference type="Proteomes" id="UP000319280">
    <property type="component" value="Unassembled WGS sequence"/>
</dbReference>
<keyword evidence="1" id="KW-0812">Transmembrane</keyword>
<dbReference type="EMBL" id="VJMZ01000001">
    <property type="protein sequence ID" value="TRM12060.1"/>
    <property type="molecule type" value="Genomic_DNA"/>
</dbReference>
<dbReference type="AlphaFoldDB" id="A0A549YJK2"/>
<dbReference type="GO" id="GO:0016020">
    <property type="term" value="C:membrane"/>
    <property type="evidence" value="ECO:0007669"/>
    <property type="project" value="InterPro"/>
</dbReference>
<feature type="transmembrane region" description="Helical" evidence="1">
    <location>
        <begin position="12"/>
        <end position="34"/>
    </location>
</feature>
<comment type="caution">
    <text evidence="3">The sequence shown here is derived from an EMBL/GenBank/DDBJ whole genome shotgun (WGS) entry which is preliminary data.</text>
</comment>
<evidence type="ECO:0000256" key="1">
    <source>
        <dbReference type="SAM" id="Phobius"/>
    </source>
</evidence>
<dbReference type="Pfam" id="PF01478">
    <property type="entry name" value="Peptidase_A24"/>
    <property type="match status" value="1"/>
</dbReference>
<feature type="transmembrane region" description="Helical" evidence="1">
    <location>
        <begin position="153"/>
        <end position="179"/>
    </location>
</feature>
<keyword evidence="1" id="KW-1133">Transmembrane helix</keyword>
<organism evidence="3 4">
    <name type="scientific">Lentibacillus cibarius</name>
    <dbReference type="NCBI Taxonomy" id="2583219"/>
    <lineage>
        <taxon>Bacteria</taxon>
        <taxon>Bacillati</taxon>
        <taxon>Bacillota</taxon>
        <taxon>Bacilli</taxon>
        <taxon>Bacillales</taxon>
        <taxon>Bacillaceae</taxon>
        <taxon>Lentibacillus</taxon>
    </lineage>
</organism>
<reference evidence="3 4" key="1">
    <citation type="submission" date="2019-07" db="EMBL/GenBank/DDBJ databases">
        <title>Genomic analysis of Lentibacillus sp. NKC851-2.</title>
        <authorList>
            <person name="Oh Y.J."/>
        </authorList>
    </citation>
    <scope>NUCLEOTIDE SEQUENCE [LARGE SCALE GENOMIC DNA]</scope>
    <source>
        <strain evidence="3 4">NKC851-2</strain>
    </source>
</reference>
<evidence type="ECO:0000313" key="3">
    <source>
        <dbReference type="EMBL" id="TRM12060.1"/>
    </source>
</evidence>
<keyword evidence="4" id="KW-1185">Reference proteome</keyword>
<evidence type="ECO:0000259" key="2">
    <source>
        <dbReference type="Pfam" id="PF01478"/>
    </source>
</evidence>
<accession>A0A549YJK2</accession>
<feature type="transmembrane region" description="Helical" evidence="1">
    <location>
        <begin position="119"/>
        <end position="141"/>
    </location>
</feature>
<name>A0A549YJK2_9BACI</name>
<dbReference type="InterPro" id="IPR000045">
    <property type="entry name" value="Prepilin_IV_endopep_pep"/>
</dbReference>
<feature type="transmembrane region" description="Helical" evidence="1">
    <location>
        <begin position="46"/>
        <end position="65"/>
    </location>
</feature>
<evidence type="ECO:0000313" key="4">
    <source>
        <dbReference type="Proteomes" id="UP000319280"/>
    </source>
</evidence>
<feature type="transmembrane region" description="Helical" evidence="1">
    <location>
        <begin position="77"/>
        <end position="99"/>
    </location>
</feature>
<dbReference type="Gene3D" id="1.20.120.1220">
    <property type="match status" value="1"/>
</dbReference>
<proteinExistence type="predicted"/>
<dbReference type="GO" id="GO:0004190">
    <property type="term" value="F:aspartic-type endopeptidase activity"/>
    <property type="evidence" value="ECO:0007669"/>
    <property type="project" value="InterPro"/>
</dbReference>